<evidence type="ECO:0000313" key="1">
    <source>
        <dbReference type="EnsemblMetazoa" id="GPPI046892-PA"/>
    </source>
</evidence>
<dbReference type="VEuPathDB" id="VectorBase:GPPI046892"/>
<sequence length="95" mass="10825">MGGNVLNDKMRVRGFLSVMMSGNQDSSDYTEFELPAKRLSSLKINTVFYLYQHPNPTNTVRQNIPKEHFHYFSLSLGSQKHFGNVSTPICRAEAE</sequence>
<dbReference type="EnsemblMetazoa" id="GPPI046892-RA">
    <property type="protein sequence ID" value="GPPI046892-PA"/>
    <property type="gene ID" value="GPPI046892"/>
</dbReference>
<dbReference type="AlphaFoldDB" id="A0A1B0C1Y5"/>
<evidence type="ECO:0000313" key="2">
    <source>
        <dbReference type="Proteomes" id="UP000092460"/>
    </source>
</evidence>
<reference evidence="2" key="1">
    <citation type="submission" date="2015-01" db="EMBL/GenBank/DDBJ databases">
        <authorList>
            <person name="Aksoy S."/>
            <person name="Warren W."/>
            <person name="Wilson R.K."/>
        </authorList>
    </citation>
    <scope>NUCLEOTIDE SEQUENCE [LARGE SCALE GENOMIC DNA]</scope>
    <source>
        <strain evidence="2">IAEA</strain>
    </source>
</reference>
<protein>
    <submittedName>
        <fullName evidence="1">Uncharacterized protein</fullName>
    </submittedName>
</protein>
<dbReference type="Proteomes" id="UP000092460">
    <property type="component" value="Unassembled WGS sequence"/>
</dbReference>
<proteinExistence type="predicted"/>
<accession>A0A1B0C1Y5</accession>
<name>A0A1B0C1Y5_9MUSC</name>
<organism evidence="1 2">
    <name type="scientific">Glossina palpalis gambiensis</name>
    <dbReference type="NCBI Taxonomy" id="67801"/>
    <lineage>
        <taxon>Eukaryota</taxon>
        <taxon>Metazoa</taxon>
        <taxon>Ecdysozoa</taxon>
        <taxon>Arthropoda</taxon>
        <taxon>Hexapoda</taxon>
        <taxon>Insecta</taxon>
        <taxon>Pterygota</taxon>
        <taxon>Neoptera</taxon>
        <taxon>Endopterygota</taxon>
        <taxon>Diptera</taxon>
        <taxon>Brachycera</taxon>
        <taxon>Muscomorpha</taxon>
        <taxon>Hippoboscoidea</taxon>
        <taxon>Glossinidae</taxon>
        <taxon>Glossina</taxon>
    </lineage>
</organism>
<keyword evidence="2" id="KW-1185">Reference proteome</keyword>
<dbReference type="EMBL" id="JXJN01024222">
    <property type="status" value="NOT_ANNOTATED_CDS"/>
    <property type="molecule type" value="Genomic_DNA"/>
</dbReference>
<reference evidence="1" key="2">
    <citation type="submission" date="2020-05" db="UniProtKB">
        <authorList>
            <consortium name="EnsemblMetazoa"/>
        </authorList>
    </citation>
    <scope>IDENTIFICATION</scope>
    <source>
        <strain evidence="1">IAEA</strain>
    </source>
</reference>